<dbReference type="EMBL" id="BJCL01000005">
    <property type="protein sequence ID" value="GCL63261.1"/>
    <property type="molecule type" value="Genomic_DNA"/>
</dbReference>
<evidence type="ECO:0000313" key="6">
    <source>
        <dbReference type="Proteomes" id="UP000301751"/>
    </source>
</evidence>
<keyword evidence="3" id="KW-0732">Signal</keyword>
<dbReference type="SUPFAM" id="SSF53955">
    <property type="entry name" value="Lysozyme-like"/>
    <property type="match status" value="1"/>
</dbReference>
<dbReference type="RefSeq" id="WP_137733002.1">
    <property type="nucleotide sequence ID" value="NZ_BJCL01000005.1"/>
</dbReference>
<feature type="chain" id="PRO_5019862322" evidence="3">
    <location>
        <begin position="33"/>
        <end position="397"/>
    </location>
</feature>
<comment type="caution">
    <text evidence="5">The sequence shown here is derived from an EMBL/GenBank/DDBJ whole genome shotgun (WGS) entry which is preliminary data.</text>
</comment>
<name>A0A480AP77_9BURK</name>
<evidence type="ECO:0000256" key="3">
    <source>
        <dbReference type="SAM" id="SignalP"/>
    </source>
</evidence>
<dbReference type="GO" id="GO:0008933">
    <property type="term" value="F:peptidoglycan lytic transglycosylase activity"/>
    <property type="evidence" value="ECO:0007669"/>
    <property type="project" value="TreeGrafter"/>
</dbReference>
<accession>A0A480AP77</accession>
<dbReference type="Gene3D" id="1.10.530.10">
    <property type="match status" value="1"/>
</dbReference>
<dbReference type="PANTHER" id="PTHR30163">
    <property type="entry name" value="MEMBRANE-BOUND LYTIC MUREIN TRANSGLYCOSYLASE B"/>
    <property type="match status" value="1"/>
</dbReference>
<dbReference type="InterPro" id="IPR031304">
    <property type="entry name" value="SLT_2"/>
</dbReference>
<feature type="domain" description="Transglycosylase SLT" evidence="4">
    <location>
        <begin position="95"/>
        <end position="391"/>
    </location>
</feature>
<feature type="signal peptide" evidence="3">
    <location>
        <begin position="1"/>
        <end position="32"/>
    </location>
</feature>
<dbReference type="InterPro" id="IPR011757">
    <property type="entry name" value="Lytic_transglycosylase_MltB"/>
</dbReference>
<evidence type="ECO:0000256" key="2">
    <source>
        <dbReference type="SAM" id="MobiDB-lite"/>
    </source>
</evidence>
<dbReference type="FunFam" id="1.10.8.350:FF:000001">
    <property type="entry name" value="Lytic murein transglycosylase B"/>
    <property type="match status" value="1"/>
</dbReference>
<dbReference type="NCBIfam" id="TIGR02282">
    <property type="entry name" value="MltB"/>
    <property type="match status" value="1"/>
</dbReference>
<reference evidence="6" key="1">
    <citation type="submission" date="2019-03" db="EMBL/GenBank/DDBJ databases">
        <title>Aquabacterium pictum sp.nov., the first bacteriochlorophyll a-containing freshwater bacterium in the genus Aquabacterium of the class Betaproteobacteria.</title>
        <authorList>
            <person name="Hirose S."/>
            <person name="Tank M."/>
            <person name="Hara E."/>
            <person name="Tamaki H."/>
            <person name="Takaichi S."/>
            <person name="Haruta S."/>
            <person name="Hanada S."/>
        </authorList>
    </citation>
    <scope>NUCLEOTIDE SEQUENCE [LARGE SCALE GENOMIC DNA]</scope>
    <source>
        <strain evidence="6">W35</strain>
    </source>
</reference>
<dbReference type="PROSITE" id="PS51318">
    <property type="entry name" value="TAT"/>
    <property type="match status" value="1"/>
</dbReference>
<keyword evidence="6" id="KW-1185">Reference proteome</keyword>
<protein>
    <submittedName>
        <fullName evidence="5">Murein transglycosylase</fullName>
    </submittedName>
</protein>
<dbReference type="PANTHER" id="PTHR30163:SF9">
    <property type="entry name" value="MEMBRANE-BOUND LYTIC MUREIN TRANSGLYCOSYLASE B"/>
    <property type="match status" value="1"/>
</dbReference>
<evidence type="ECO:0000259" key="4">
    <source>
        <dbReference type="Pfam" id="PF13406"/>
    </source>
</evidence>
<dbReference type="AlphaFoldDB" id="A0A480AP77"/>
<dbReference type="Pfam" id="PF13406">
    <property type="entry name" value="SLT_2"/>
    <property type="match status" value="1"/>
</dbReference>
<dbReference type="InterPro" id="IPR006311">
    <property type="entry name" value="TAT_signal"/>
</dbReference>
<dbReference type="Gene3D" id="1.10.8.350">
    <property type="entry name" value="Bacterial muramidase"/>
    <property type="match status" value="1"/>
</dbReference>
<dbReference type="GO" id="GO:0009253">
    <property type="term" value="P:peptidoglycan catabolic process"/>
    <property type="evidence" value="ECO:0007669"/>
    <property type="project" value="TreeGrafter"/>
</dbReference>
<dbReference type="InterPro" id="IPR043426">
    <property type="entry name" value="MltB-like"/>
</dbReference>
<dbReference type="OrthoDB" id="9772911at2"/>
<gene>
    <name evidence="5" type="primary">mltB</name>
    <name evidence="5" type="ORF">AQPW35_23420</name>
</gene>
<organism evidence="5 6">
    <name type="scientific">Pseudaquabacterium pictum</name>
    <dbReference type="NCBI Taxonomy" id="2315236"/>
    <lineage>
        <taxon>Bacteria</taxon>
        <taxon>Pseudomonadati</taxon>
        <taxon>Pseudomonadota</taxon>
        <taxon>Betaproteobacteria</taxon>
        <taxon>Burkholderiales</taxon>
        <taxon>Sphaerotilaceae</taxon>
        <taxon>Pseudaquabacterium</taxon>
    </lineage>
</organism>
<dbReference type="Proteomes" id="UP000301751">
    <property type="component" value="Unassembled WGS sequence"/>
</dbReference>
<feature type="active site" evidence="1">
    <location>
        <position position="187"/>
    </location>
</feature>
<proteinExistence type="predicted"/>
<feature type="compositionally biased region" description="Polar residues" evidence="2">
    <location>
        <begin position="70"/>
        <end position="80"/>
    </location>
</feature>
<evidence type="ECO:0000256" key="1">
    <source>
        <dbReference type="PIRSR" id="PIRSR611757-1"/>
    </source>
</evidence>
<feature type="region of interest" description="Disordered" evidence="2">
    <location>
        <begin position="42"/>
        <end position="83"/>
    </location>
</feature>
<evidence type="ECO:0000313" key="5">
    <source>
        <dbReference type="EMBL" id="GCL63261.1"/>
    </source>
</evidence>
<dbReference type="CDD" id="cd13399">
    <property type="entry name" value="Slt35-like"/>
    <property type="match status" value="1"/>
</dbReference>
<sequence>MPAVPPAATARRSTTRAVAIASLALTLGAMPAAPVAAQAVSSPAVRGEARPAKAAKATPAAKPSKAAQRRVSSPKIQSDNAPDAVTYGRRDDAMALADQLAQQHGLAPDWVRAQLAQARYQPAVARLIMPPPAGTAKNWAAYRARFIEPERVRAGVAFWATHQRWLDAAAERYGVPADIVVGIIGVETFYGRVTGNFRVLDALATLSLDFPKGRKDRSDFFRDELGQFLRLAHTEQVAPTSIKGSFAGAIGLGQFMPGSINRFSVDFDGDGHIDMANNPADVIGSVAHYLAEHGWQRGMPTHHAVKPPVDTADRAALLAPDILPSFTAAQMAERGAVLDAAGAAHPGPMALVELQNGDAAPSHVAGTQNFYAVTRYNWSSYYALAVIELGQAVAAAR</sequence>
<dbReference type="InterPro" id="IPR023346">
    <property type="entry name" value="Lysozyme-like_dom_sf"/>
</dbReference>
<feature type="compositionally biased region" description="Low complexity" evidence="2">
    <location>
        <begin position="52"/>
        <end position="66"/>
    </location>
</feature>